<protein>
    <recommendedName>
        <fullName evidence="3">Ig-like domain-containing protein</fullName>
    </recommendedName>
</protein>
<dbReference type="PROSITE" id="PS50835">
    <property type="entry name" value="IG_LIKE"/>
    <property type="match status" value="4"/>
</dbReference>
<evidence type="ECO:0000313" key="5">
    <source>
        <dbReference type="Proteomes" id="UP001187415"/>
    </source>
</evidence>
<dbReference type="InterPro" id="IPR013106">
    <property type="entry name" value="Ig_V-set"/>
</dbReference>
<dbReference type="Proteomes" id="UP001187415">
    <property type="component" value="Unassembled WGS sequence"/>
</dbReference>
<feature type="domain" description="Ig-like" evidence="3">
    <location>
        <begin position="223"/>
        <end position="315"/>
    </location>
</feature>
<dbReference type="AlphaFoldDB" id="A0AA88MZD2"/>
<dbReference type="GO" id="GO:0045121">
    <property type="term" value="C:membrane raft"/>
    <property type="evidence" value="ECO:0007669"/>
    <property type="project" value="TreeGrafter"/>
</dbReference>
<keyword evidence="2" id="KW-0732">Signal</keyword>
<sequence>MLLECFMFGVITFLITGAQSQVEIFAEEGSEAVLPCNSRAESFYPPAIIWSKVNKGTVWRKERSGLQYWGASWSQKRSQGSRIQCPHSQFEKGDYSLEIRDVREEDGGIYSCRLEFGTQILESLVYLRIIKVTVSPSVPIWGRDVSVTCKVSPWPYGASVQWILNNSPFVPKNEITPNLEDRKSVVTEKATAKLSGEWTCVVNFKGTEGRASATASVKGIVQPSVDNTKVYAAVGSAVTLPCVFSNDLTPSSSVWEKLKPGSSIKPAPGLLPPSFSSSLPYSKFPWDMSASLTEVSLEDGGRYRCSGNVEGQKLTRTMQLVVAKIDSSISSKKKGSMTLKCQLSDESEITDYEWFRVTYDLNGNKSAESIQKGKTLIISEMPEENNGEWSCLFYGKEGILGNVTHHVQLMSGLSGKKSSGSSYNTAAVIGLSLLLLVLLLILAQMYKNHQRRKRIFQYPALETIVHTNSNEREERERSRVKK</sequence>
<dbReference type="InterPro" id="IPR013783">
    <property type="entry name" value="Ig-like_fold"/>
</dbReference>
<keyword evidence="1" id="KW-0472">Membrane</keyword>
<dbReference type="InterPro" id="IPR003598">
    <property type="entry name" value="Ig_sub2"/>
</dbReference>
<dbReference type="Gene3D" id="2.60.40.10">
    <property type="entry name" value="Immunoglobulins"/>
    <property type="match status" value="4"/>
</dbReference>
<feature type="domain" description="Ig-like" evidence="3">
    <location>
        <begin position="26"/>
        <end position="115"/>
    </location>
</feature>
<dbReference type="InterPro" id="IPR007110">
    <property type="entry name" value="Ig-like_dom"/>
</dbReference>
<dbReference type="GO" id="GO:0070374">
    <property type="term" value="P:positive regulation of ERK1 and ERK2 cascade"/>
    <property type="evidence" value="ECO:0007669"/>
    <property type="project" value="TreeGrafter"/>
</dbReference>
<dbReference type="InterPro" id="IPR036179">
    <property type="entry name" value="Ig-like_dom_sf"/>
</dbReference>
<dbReference type="SMART" id="SM00409">
    <property type="entry name" value="IG"/>
    <property type="match status" value="4"/>
</dbReference>
<dbReference type="InterPro" id="IPR003599">
    <property type="entry name" value="Ig_sub"/>
</dbReference>
<dbReference type="GO" id="GO:0009897">
    <property type="term" value="C:external side of plasma membrane"/>
    <property type="evidence" value="ECO:0007669"/>
    <property type="project" value="TreeGrafter"/>
</dbReference>
<evidence type="ECO:0000259" key="3">
    <source>
        <dbReference type="PROSITE" id="PS50835"/>
    </source>
</evidence>
<feature type="domain" description="Ig-like" evidence="3">
    <location>
        <begin position="142"/>
        <end position="218"/>
    </location>
</feature>
<keyword evidence="1" id="KW-1133">Transmembrane helix</keyword>
<dbReference type="PANTHER" id="PTHR11422">
    <property type="entry name" value="T-CELL SURFACE GLYCOPROTEIN CD4"/>
    <property type="match status" value="1"/>
</dbReference>
<dbReference type="GO" id="GO:1990782">
    <property type="term" value="F:protein tyrosine kinase binding"/>
    <property type="evidence" value="ECO:0007669"/>
    <property type="project" value="TreeGrafter"/>
</dbReference>
<proteinExistence type="predicted"/>
<gene>
    <name evidence="4" type="ORF">Q5P01_011401</name>
</gene>
<dbReference type="Pfam" id="PF07686">
    <property type="entry name" value="V-set"/>
    <property type="match status" value="1"/>
</dbReference>
<feature type="transmembrane region" description="Helical" evidence="1">
    <location>
        <begin position="426"/>
        <end position="446"/>
    </location>
</feature>
<evidence type="ECO:0000313" key="4">
    <source>
        <dbReference type="EMBL" id="KAK2844742.1"/>
    </source>
</evidence>
<dbReference type="GO" id="GO:0042289">
    <property type="term" value="F:MHC class II protein binding"/>
    <property type="evidence" value="ECO:0007669"/>
    <property type="project" value="TreeGrafter"/>
</dbReference>
<organism evidence="4 5">
    <name type="scientific">Channa striata</name>
    <name type="common">Snakehead murrel</name>
    <name type="synonym">Ophicephalus striatus</name>
    <dbReference type="NCBI Taxonomy" id="64152"/>
    <lineage>
        <taxon>Eukaryota</taxon>
        <taxon>Metazoa</taxon>
        <taxon>Chordata</taxon>
        <taxon>Craniata</taxon>
        <taxon>Vertebrata</taxon>
        <taxon>Euteleostomi</taxon>
        <taxon>Actinopterygii</taxon>
        <taxon>Neopterygii</taxon>
        <taxon>Teleostei</taxon>
        <taxon>Neoteleostei</taxon>
        <taxon>Acanthomorphata</taxon>
        <taxon>Anabantaria</taxon>
        <taxon>Anabantiformes</taxon>
        <taxon>Channoidei</taxon>
        <taxon>Channidae</taxon>
        <taxon>Channa</taxon>
    </lineage>
</organism>
<name>A0AA88MZD2_CHASR</name>
<reference evidence="4" key="1">
    <citation type="submission" date="2023-07" db="EMBL/GenBank/DDBJ databases">
        <title>Chromosome-level Genome Assembly of Striped Snakehead (Channa striata).</title>
        <authorList>
            <person name="Liu H."/>
        </authorList>
    </citation>
    <scope>NUCLEOTIDE SEQUENCE</scope>
    <source>
        <strain evidence="4">Gz</strain>
        <tissue evidence="4">Muscle</tissue>
    </source>
</reference>
<feature type="signal peptide" evidence="2">
    <location>
        <begin position="1"/>
        <end position="20"/>
    </location>
</feature>
<feature type="domain" description="Ig-like" evidence="3">
    <location>
        <begin position="318"/>
        <end position="391"/>
    </location>
</feature>
<accession>A0AA88MZD2</accession>
<dbReference type="PANTHER" id="PTHR11422:SF12">
    <property type="entry name" value="MICROFIBRIL-ASSOCIATED GLYCOPROTEIN 3"/>
    <property type="match status" value="1"/>
</dbReference>
<dbReference type="SMART" id="SM00408">
    <property type="entry name" value="IGc2"/>
    <property type="match status" value="2"/>
</dbReference>
<evidence type="ECO:0000256" key="1">
    <source>
        <dbReference type="SAM" id="Phobius"/>
    </source>
</evidence>
<dbReference type="GO" id="GO:0035723">
    <property type="term" value="P:interleukin-15-mediated signaling pathway"/>
    <property type="evidence" value="ECO:0007669"/>
    <property type="project" value="TreeGrafter"/>
</dbReference>
<dbReference type="SUPFAM" id="SSF48726">
    <property type="entry name" value="Immunoglobulin"/>
    <property type="match status" value="3"/>
</dbReference>
<dbReference type="EMBL" id="JAUPFM010000008">
    <property type="protein sequence ID" value="KAK2844742.1"/>
    <property type="molecule type" value="Genomic_DNA"/>
</dbReference>
<feature type="chain" id="PRO_5041681177" description="Ig-like domain-containing protein" evidence="2">
    <location>
        <begin position="21"/>
        <end position="482"/>
    </location>
</feature>
<evidence type="ECO:0000256" key="2">
    <source>
        <dbReference type="SAM" id="SignalP"/>
    </source>
</evidence>
<keyword evidence="1" id="KW-0812">Transmembrane</keyword>
<dbReference type="GO" id="GO:0042110">
    <property type="term" value="P:T cell activation"/>
    <property type="evidence" value="ECO:0007669"/>
    <property type="project" value="TreeGrafter"/>
</dbReference>
<comment type="caution">
    <text evidence="4">The sequence shown here is derived from an EMBL/GenBank/DDBJ whole genome shotgun (WGS) entry which is preliminary data.</text>
</comment>
<keyword evidence="5" id="KW-1185">Reference proteome</keyword>